<reference evidence="1" key="1">
    <citation type="submission" date="2019-08" db="EMBL/GenBank/DDBJ databases">
        <authorList>
            <person name="Kucharzyk K."/>
            <person name="Murdoch R.W."/>
            <person name="Higgins S."/>
            <person name="Loffler F."/>
        </authorList>
    </citation>
    <scope>NUCLEOTIDE SEQUENCE</scope>
</reference>
<proteinExistence type="predicted"/>
<sequence length="93" mass="10146">MKAKTMYKIIDSKGRILIPKELRGACAMDCGDIVKLSLGQGFLTAKKVDLIEVGDQSPEAVEAFVRAAIQTMPEETQIGIAARLLELVEQRKG</sequence>
<comment type="caution">
    <text evidence="1">The sequence shown here is derived from an EMBL/GenBank/DDBJ whole genome shotgun (WGS) entry which is preliminary data.</text>
</comment>
<protein>
    <recommendedName>
        <fullName evidence="2">SpoVT-AbrB domain-containing protein</fullName>
    </recommendedName>
</protein>
<accession>A0A644UB01</accession>
<organism evidence="1">
    <name type="scientific">bioreactor metagenome</name>
    <dbReference type="NCBI Taxonomy" id="1076179"/>
    <lineage>
        <taxon>unclassified sequences</taxon>
        <taxon>metagenomes</taxon>
        <taxon>ecological metagenomes</taxon>
    </lineage>
</organism>
<dbReference type="EMBL" id="VSSQ01000095">
    <property type="protein sequence ID" value="MPL76139.1"/>
    <property type="molecule type" value="Genomic_DNA"/>
</dbReference>
<evidence type="ECO:0000313" key="1">
    <source>
        <dbReference type="EMBL" id="MPL76139.1"/>
    </source>
</evidence>
<gene>
    <name evidence="1" type="ORF">SDC9_21984</name>
</gene>
<name>A0A644UB01_9ZZZZ</name>
<dbReference type="Gene3D" id="2.10.260.10">
    <property type="match status" value="1"/>
</dbReference>
<evidence type="ECO:0008006" key="2">
    <source>
        <dbReference type="Google" id="ProtNLM"/>
    </source>
</evidence>
<dbReference type="InterPro" id="IPR037914">
    <property type="entry name" value="SpoVT-AbrB_sf"/>
</dbReference>
<dbReference type="SUPFAM" id="SSF89447">
    <property type="entry name" value="AbrB/MazE/MraZ-like"/>
    <property type="match status" value="1"/>
</dbReference>
<dbReference type="AlphaFoldDB" id="A0A644UB01"/>